<dbReference type="PANTHER" id="PTHR38449">
    <property type="entry name" value="REGULATORY PROTEIN TM_1690-RELATED"/>
    <property type="match status" value="1"/>
</dbReference>
<dbReference type="Proteomes" id="UP000219922">
    <property type="component" value="Unassembled WGS sequence"/>
</dbReference>
<dbReference type="AlphaFoldDB" id="A0A9X6SS11"/>
<name>A0A9X6SS11_BACCE</name>
<protein>
    <submittedName>
        <fullName evidence="1">Uncharacterized protein</fullName>
    </submittedName>
</protein>
<dbReference type="RefSeq" id="WP_098007341.1">
    <property type="nucleotide sequence ID" value="NZ_NVMX01000272.1"/>
</dbReference>
<comment type="caution">
    <text evidence="1">The sequence shown here is derived from an EMBL/GenBank/DDBJ whole genome shotgun (WGS) entry which is preliminary data.</text>
</comment>
<sequence length="174" mass="19175">MGTAVIPIGHENFLPSDKILAILSRDTRSIKPMISKAELNQRLVDATFGRSVKSVILTSDNFVVLSSMKPKTLAERYSEETGLSIMSCGGDNYIPNNQVTAILQKDSQPIKEMLKLARAQDKVINAQMGKAMKGIVLTSSGYFILSFLSPETIAKKRYAKGNEEQSHNRKRGEA</sequence>
<reference evidence="1 2" key="1">
    <citation type="submission" date="2017-09" db="EMBL/GenBank/DDBJ databases">
        <title>Large-scale bioinformatics analysis of Bacillus genomes uncovers conserved roles of natural products in bacterial physiology.</title>
        <authorList>
            <consortium name="Agbiome Team Llc"/>
            <person name="Bleich R.M."/>
            <person name="Grubbs K.J."/>
            <person name="Santa Maria K.C."/>
            <person name="Allen S.E."/>
            <person name="Farag S."/>
            <person name="Shank E.A."/>
            <person name="Bowers A."/>
        </authorList>
    </citation>
    <scope>NUCLEOTIDE SEQUENCE [LARGE SCALE GENOMIC DNA]</scope>
    <source>
        <strain evidence="1 2">AFS092789</strain>
    </source>
</reference>
<gene>
    <name evidence="1" type="ORF">CON36_35835</name>
</gene>
<dbReference type="Pfam" id="PF04025">
    <property type="entry name" value="RemA-like"/>
    <property type="match status" value="2"/>
</dbReference>
<evidence type="ECO:0000313" key="1">
    <source>
        <dbReference type="EMBL" id="PDZ94064.1"/>
    </source>
</evidence>
<proteinExistence type="predicted"/>
<dbReference type="InterPro" id="IPR007169">
    <property type="entry name" value="RemA-like"/>
</dbReference>
<accession>A0A9X6SS11</accession>
<dbReference type="PANTHER" id="PTHR38449:SF1">
    <property type="entry name" value="REGULATORY PROTEIN SSL2874-RELATED"/>
    <property type="match status" value="1"/>
</dbReference>
<organism evidence="1 2">
    <name type="scientific">Bacillus cereus</name>
    <dbReference type="NCBI Taxonomy" id="1396"/>
    <lineage>
        <taxon>Bacteria</taxon>
        <taxon>Bacillati</taxon>
        <taxon>Bacillota</taxon>
        <taxon>Bacilli</taxon>
        <taxon>Bacillales</taxon>
        <taxon>Bacillaceae</taxon>
        <taxon>Bacillus</taxon>
        <taxon>Bacillus cereus group</taxon>
    </lineage>
</organism>
<dbReference type="EMBL" id="NVMX01000272">
    <property type="protein sequence ID" value="PDZ94064.1"/>
    <property type="molecule type" value="Genomic_DNA"/>
</dbReference>
<evidence type="ECO:0000313" key="2">
    <source>
        <dbReference type="Proteomes" id="UP000219922"/>
    </source>
</evidence>